<dbReference type="GeneID" id="91518072"/>
<dbReference type="InterPro" id="IPR050204">
    <property type="entry name" value="AraC_XylS_family_regulators"/>
</dbReference>
<keyword evidence="1" id="KW-0805">Transcription regulation</keyword>
<dbReference type="PANTHER" id="PTHR46796">
    <property type="entry name" value="HTH-TYPE TRANSCRIPTIONAL ACTIVATOR RHAS-RELATED"/>
    <property type="match status" value="1"/>
</dbReference>
<dbReference type="eggNOG" id="COG2207">
    <property type="taxonomic scope" value="Bacteria"/>
</dbReference>
<dbReference type="PROSITE" id="PS01124">
    <property type="entry name" value="HTH_ARAC_FAMILY_2"/>
    <property type="match status" value="1"/>
</dbReference>
<dbReference type="SMART" id="SM00342">
    <property type="entry name" value="HTH_ARAC"/>
    <property type="match status" value="1"/>
</dbReference>
<dbReference type="OrthoDB" id="4549023at2"/>
<accession>U5EGP7</accession>
<feature type="domain" description="HTH araC/xylS-type" evidence="4">
    <location>
        <begin position="147"/>
        <end position="245"/>
    </location>
</feature>
<dbReference type="RefSeq" id="WP_019047657.1">
    <property type="nucleotide sequence ID" value="NZ_BAFO02000032.1"/>
</dbReference>
<reference evidence="5 6" key="1">
    <citation type="journal article" date="2014" name="BMC Genomics">
        <title>Genome based analysis of type-I polyketide synthase and nonribosomal peptide synthetase gene clusters in seven strains of five representative Nocardia species.</title>
        <authorList>
            <person name="Komaki H."/>
            <person name="Ichikawa N."/>
            <person name="Hosoyama A."/>
            <person name="Takahashi-Nakaguchi A."/>
            <person name="Matsuzawa T."/>
            <person name="Suzuki K."/>
            <person name="Fujita N."/>
            <person name="Gonoi T."/>
        </authorList>
    </citation>
    <scope>NUCLEOTIDE SEQUENCE [LARGE SCALE GENOMIC DNA]</scope>
    <source>
        <strain evidence="5 6">NBRC 15531</strain>
    </source>
</reference>
<evidence type="ECO:0000313" key="6">
    <source>
        <dbReference type="Proteomes" id="UP000017048"/>
    </source>
</evidence>
<dbReference type="SUPFAM" id="SSF46689">
    <property type="entry name" value="Homeodomain-like"/>
    <property type="match status" value="1"/>
</dbReference>
<evidence type="ECO:0000256" key="2">
    <source>
        <dbReference type="ARBA" id="ARBA00023125"/>
    </source>
</evidence>
<dbReference type="EMBL" id="BAFO02000032">
    <property type="protein sequence ID" value="GAD85566.1"/>
    <property type="molecule type" value="Genomic_DNA"/>
</dbReference>
<evidence type="ECO:0000256" key="3">
    <source>
        <dbReference type="ARBA" id="ARBA00023163"/>
    </source>
</evidence>
<protein>
    <submittedName>
        <fullName evidence="5">AraC family transcriptional regulator</fullName>
    </submittedName>
</protein>
<dbReference type="AlphaFoldDB" id="U5EGP7"/>
<keyword evidence="2" id="KW-0238">DNA-binding</keyword>
<keyword evidence="3" id="KW-0804">Transcription</keyword>
<dbReference type="PANTHER" id="PTHR46796:SF15">
    <property type="entry name" value="BLL1074 PROTEIN"/>
    <property type="match status" value="1"/>
</dbReference>
<organism evidence="5 6">
    <name type="scientific">Nocardia asteroides NBRC 15531</name>
    <dbReference type="NCBI Taxonomy" id="1110697"/>
    <lineage>
        <taxon>Bacteria</taxon>
        <taxon>Bacillati</taxon>
        <taxon>Actinomycetota</taxon>
        <taxon>Actinomycetes</taxon>
        <taxon>Mycobacteriales</taxon>
        <taxon>Nocardiaceae</taxon>
        <taxon>Nocardia</taxon>
    </lineage>
</organism>
<dbReference type="InterPro" id="IPR018060">
    <property type="entry name" value="HTH_AraC"/>
</dbReference>
<dbReference type="Gene3D" id="1.10.10.60">
    <property type="entry name" value="Homeodomain-like"/>
    <property type="match status" value="1"/>
</dbReference>
<dbReference type="GO" id="GO:0003700">
    <property type="term" value="F:DNA-binding transcription factor activity"/>
    <property type="evidence" value="ECO:0007669"/>
    <property type="project" value="InterPro"/>
</dbReference>
<proteinExistence type="predicted"/>
<sequence length="264" mass="26946">MTPRASGAAWRGAGAVIRPGVLAFTGTIGGTRAHAHHAVQIVVADTPVTVADAAGRTHTGTELVIPPDTEHRIETGAATGIVVFLDPDSPAGRGAVARVADHGWGGGPTLRDLTRSVVAAGDFVDGLLGTLAEAGGGAAVARHPAVVAAVAALPALVARGPVRTGEVAARVGLSASRLTHLFTAQVGLPLRRYILWLRLMSAVELARAGHDLTTIAHTAGFADSAHLTRTCREIFGLPPSALTGAVDWDDSRIVQAPSGERRPG</sequence>
<evidence type="ECO:0000313" key="5">
    <source>
        <dbReference type="EMBL" id="GAD85566.1"/>
    </source>
</evidence>
<dbReference type="Proteomes" id="UP000017048">
    <property type="component" value="Unassembled WGS sequence"/>
</dbReference>
<dbReference type="InterPro" id="IPR009057">
    <property type="entry name" value="Homeodomain-like_sf"/>
</dbReference>
<evidence type="ECO:0000256" key="1">
    <source>
        <dbReference type="ARBA" id="ARBA00023015"/>
    </source>
</evidence>
<dbReference type="STRING" id="1824.SAMN05444423_109201"/>
<gene>
    <name evidence="5" type="ORF">NCAST_32_00480</name>
</gene>
<dbReference type="GO" id="GO:0043565">
    <property type="term" value="F:sequence-specific DNA binding"/>
    <property type="evidence" value="ECO:0007669"/>
    <property type="project" value="InterPro"/>
</dbReference>
<comment type="caution">
    <text evidence="5">The sequence shown here is derived from an EMBL/GenBank/DDBJ whole genome shotgun (WGS) entry which is preliminary data.</text>
</comment>
<evidence type="ECO:0000259" key="4">
    <source>
        <dbReference type="PROSITE" id="PS01124"/>
    </source>
</evidence>
<name>U5EGP7_NOCAS</name>
<keyword evidence="6" id="KW-1185">Reference proteome</keyword>
<dbReference type="Pfam" id="PF12833">
    <property type="entry name" value="HTH_18"/>
    <property type="match status" value="1"/>
</dbReference>